<feature type="compositionally biased region" description="Gly residues" evidence="1">
    <location>
        <begin position="251"/>
        <end position="261"/>
    </location>
</feature>
<dbReference type="SMART" id="SM00460">
    <property type="entry name" value="TGc"/>
    <property type="match status" value="1"/>
</dbReference>
<gene>
    <name evidence="4" type="ORF">ACFFHU_19020</name>
</gene>
<dbReference type="Gene3D" id="3.10.620.30">
    <property type="match status" value="1"/>
</dbReference>
<dbReference type="InterPro" id="IPR038765">
    <property type="entry name" value="Papain-like_cys_pep_sf"/>
</dbReference>
<keyword evidence="2" id="KW-1133">Transmembrane helix</keyword>
<feature type="region of interest" description="Disordered" evidence="1">
    <location>
        <begin position="243"/>
        <end position="262"/>
    </location>
</feature>
<accession>A0ABV6NZL4</accession>
<dbReference type="InterPro" id="IPR002931">
    <property type="entry name" value="Transglutaminase-like"/>
</dbReference>
<feature type="transmembrane region" description="Helical" evidence="2">
    <location>
        <begin position="617"/>
        <end position="635"/>
    </location>
</feature>
<name>A0ABV6NZL4_9ACTN</name>
<feature type="compositionally biased region" description="Low complexity" evidence="1">
    <location>
        <begin position="558"/>
        <end position="577"/>
    </location>
</feature>
<dbReference type="Pfam" id="PF11992">
    <property type="entry name" value="TgpA_N"/>
    <property type="match status" value="1"/>
</dbReference>
<feature type="transmembrane region" description="Helical" evidence="2">
    <location>
        <begin position="118"/>
        <end position="137"/>
    </location>
</feature>
<feature type="domain" description="Transglutaminase-like" evidence="3">
    <location>
        <begin position="478"/>
        <end position="548"/>
    </location>
</feature>
<sequence length="817" mass="87400">MRSTRYLGFVAAAATVLAAAPLSTIFDQWTWLIQVILAVAAGYGAATLARHLRAPLWGQVGAMLLALLLVLTWMFPSGREWLAVIPTLGTFDYFGHLIVSSGADMRGYGIPVPDTTPLLFITVLGVAGVAVVVDVLSVGLRRPALAGLPMLAIYSVPVAVSPDSVPALPFVVGTIGFLWLLVADNVDRVRRFGRRFTGDGRTVDLWEPSPLSAAGRRLATVGVVLAVLLPLAVPGMTTGLLSSIQTDPTGEGNGSGNGGPAGRVNLFAALSGQLNQSESREMARVTTSEQRPFYLRFAVADEVRTDGFRVRSPRGNPVGRGLAQVDQDSTAGVTRQTEEATVEISSDFPMPPLLPTYTDPTRVSGLDSSWLYDPGLQVIYSNRSQARGKKYTFQYVRSTYSRGVLTGAPSLASDDQMRRFTTVPREERVDSLVRRLTAGKGSDYAKVRALYDYFSAENGFRYTLSTKGGTSGSDIVDFLTNKQGFCQQYAAALAWMVRSAGVPARVAFGFTNGTSTGGNSYVLTNKNLHAWTEVYFTGIGWVPFDATPAASVPGSVRSAWAPDTDTPDAPAPSAGTDSADRPGAATGPGSNRPDTDPADALPGAVPETQAAQPGQPWWILPAVALLVLLIALPAVRRLMLRRRRTHRLATGPVVPAPRVEEPGVIQVVTDGGSGRARADAHAVWDELLDTMVDFRVPVNPAETPRLTAERLASDDLSGPAADAARLLGRAEELARYAPDPSREGPLGPALRSVRRGLAAGASRRTRMTAVLLPPSVLLRWRTATIEGYARMVNSADRANAGLRRWSPRRLIGQRVAR</sequence>
<dbReference type="SUPFAM" id="SSF54001">
    <property type="entry name" value="Cysteine proteinases"/>
    <property type="match status" value="1"/>
</dbReference>
<feature type="transmembrane region" description="Helical" evidence="2">
    <location>
        <begin position="29"/>
        <end position="49"/>
    </location>
</feature>
<dbReference type="InterPro" id="IPR052901">
    <property type="entry name" value="Bact_TGase-like"/>
</dbReference>
<evidence type="ECO:0000313" key="5">
    <source>
        <dbReference type="Proteomes" id="UP001589894"/>
    </source>
</evidence>
<dbReference type="PANTHER" id="PTHR42736">
    <property type="entry name" value="PROTEIN-GLUTAMINE GAMMA-GLUTAMYLTRANSFERASE"/>
    <property type="match status" value="1"/>
</dbReference>
<feature type="transmembrane region" description="Helical" evidence="2">
    <location>
        <begin position="56"/>
        <end position="75"/>
    </location>
</feature>
<feature type="transmembrane region" description="Helical" evidence="2">
    <location>
        <begin position="167"/>
        <end position="186"/>
    </location>
</feature>
<feature type="transmembrane region" description="Helical" evidence="2">
    <location>
        <begin position="218"/>
        <end position="241"/>
    </location>
</feature>
<feature type="transmembrane region" description="Helical" evidence="2">
    <location>
        <begin position="144"/>
        <end position="161"/>
    </location>
</feature>
<feature type="region of interest" description="Disordered" evidence="1">
    <location>
        <begin position="553"/>
        <end position="611"/>
    </location>
</feature>
<reference evidence="4 5" key="1">
    <citation type="submission" date="2024-09" db="EMBL/GenBank/DDBJ databases">
        <authorList>
            <person name="Sun Q."/>
            <person name="Mori K."/>
        </authorList>
    </citation>
    <scope>NUCLEOTIDE SEQUENCE [LARGE SCALE GENOMIC DNA]</scope>
    <source>
        <strain evidence="4 5">TBRC 2205</strain>
    </source>
</reference>
<dbReference type="InterPro" id="IPR021878">
    <property type="entry name" value="TgpA_N"/>
</dbReference>
<keyword evidence="2" id="KW-0472">Membrane</keyword>
<dbReference type="EMBL" id="JBHLUE010000016">
    <property type="protein sequence ID" value="MFC0566220.1"/>
    <property type="molecule type" value="Genomic_DNA"/>
</dbReference>
<evidence type="ECO:0000313" key="4">
    <source>
        <dbReference type="EMBL" id="MFC0566220.1"/>
    </source>
</evidence>
<dbReference type="Proteomes" id="UP001589894">
    <property type="component" value="Unassembled WGS sequence"/>
</dbReference>
<proteinExistence type="predicted"/>
<evidence type="ECO:0000256" key="2">
    <source>
        <dbReference type="SAM" id="Phobius"/>
    </source>
</evidence>
<dbReference type="Pfam" id="PF01841">
    <property type="entry name" value="Transglut_core"/>
    <property type="match status" value="1"/>
</dbReference>
<evidence type="ECO:0000259" key="3">
    <source>
        <dbReference type="SMART" id="SM00460"/>
    </source>
</evidence>
<keyword evidence="5" id="KW-1185">Reference proteome</keyword>
<dbReference type="RefSeq" id="WP_377340731.1">
    <property type="nucleotide sequence ID" value="NZ_JBHLUE010000016.1"/>
</dbReference>
<evidence type="ECO:0000256" key="1">
    <source>
        <dbReference type="SAM" id="MobiDB-lite"/>
    </source>
</evidence>
<dbReference type="PANTHER" id="PTHR42736:SF1">
    <property type="entry name" value="PROTEIN-GLUTAMINE GAMMA-GLUTAMYLTRANSFERASE"/>
    <property type="match status" value="1"/>
</dbReference>
<comment type="caution">
    <text evidence="4">The sequence shown here is derived from an EMBL/GenBank/DDBJ whole genome shotgun (WGS) entry which is preliminary data.</text>
</comment>
<protein>
    <submittedName>
        <fullName evidence="4">TransglutaminaseTgpA domain-containing protein</fullName>
    </submittedName>
</protein>
<organism evidence="4 5">
    <name type="scientific">Plantactinospora siamensis</name>
    <dbReference type="NCBI Taxonomy" id="555372"/>
    <lineage>
        <taxon>Bacteria</taxon>
        <taxon>Bacillati</taxon>
        <taxon>Actinomycetota</taxon>
        <taxon>Actinomycetes</taxon>
        <taxon>Micromonosporales</taxon>
        <taxon>Micromonosporaceae</taxon>
        <taxon>Plantactinospora</taxon>
    </lineage>
</organism>
<feature type="region of interest" description="Disordered" evidence="1">
    <location>
        <begin position="308"/>
        <end position="334"/>
    </location>
</feature>
<keyword evidence="2" id="KW-0812">Transmembrane</keyword>